<keyword evidence="9 11" id="KW-0406">Ion transport</keyword>
<feature type="transmembrane region" description="Helical" evidence="11">
    <location>
        <begin position="12"/>
        <end position="34"/>
    </location>
</feature>
<evidence type="ECO:0000256" key="8">
    <source>
        <dbReference type="ARBA" id="ARBA00022989"/>
    </source>
</evidence>
<dbReference type="NCBIfam" id="TIGR00681">
    <property type="entry name" value="kdpC"/>
    <property type="match status" value="1"/>
</dbReference>
<keyword evidence="4 11" id="KW-0812">Transmembrane</keyword>
<keyword evidence="13" id="KW-1185">Reference proteome</keyword>
<dbReference type="RefSeq" id="WP_031417011.1">
    <property type="nucleotide sequence ID" value="NZ_JANTOO010000014.1"/>
</dbReference>
<dbReference type="InterPro" id="IPR003820">
    <property type="entry name" value="KdpC"/>
</dbReference>
<keyword evidence="3 11" id="KW-0633">Potassium transport</keyword>
<keyword evidence="8 11" id="KW-1133">Transmembrane helix</keyword>
<dbReference type="NCBIfam" id="NF001454">
    <property type="entry name" value="PRK00315.1"/>
    <property type="match status" value="1"/>
</dbReference>
<reference evidence="12 13" key="1">
    <citation type="submission" date="2022-08" db="EMBL/GenBank/DDBJ databases">
        <title>Lysinibacillus sequencing.</title>
        <authorList>
            <person name="Dunlap C."/>
        </authorList>
    </citation>
    <scope>NUCLEOTIDE SEQUENCE [LARGE SCALE GENOMIC DNA]</scope>
    <source>
        <strain evidence="12 13">PB211</strain>
    </source>
</reference>
<keyword evidence="7 11" id="KW-0630">Potassium</keyword>
<sequence>MRKIIENSKQALFVTITMFIICGLIYPFAVTALAQGVFPHKANGSLIEMDDQAVGSVLIGQSFTAPEYFWGRVSSVNYNVYTTEDTLPDDNDQVNYSGVSSGTFNYAPTNPELKKRIEGDIERFLLANPTVQRQDIPSDLMTASGSGLDPHISVKAAQIQVDRIAQASGLSKEDINKIIEANIEKRTFGVLGEHKVNFLMANIDIMKKMESTKD</sequence>
<gene>
    <name evidence="11 12" type="primary">kdpC</name>
    <name evidence="12" type="ORF">NXZ79_15455</name>
</gene>
<keyword evidence="5 11" id="KW-0547">Nucleotide-binding</keyword>
<evidence type="ECO:0000256" key="10">
    <source>
        <dbReference type="ARBA" id="ARBA00023136"/>
    </source>
</evidence>
<name>A0ABT2DRA9_9BACI</name>
<proteinExistence type="inferred from homology"/>
<evidence type="ECO:0000313" key="12">
    <source>
        <dbReference type="EMBL" id="MCS1397427.1"/>
    </source>
</evidence>
<dbReference type="PANTHER" id="PTHR30042:SF2">
    <property type="entry name" value="POTASSIUM-TRANSPORTING ATPASE KDPC SUBUNIT"/>
    <property type="match status" value="1"/>
</dbReference>
<dbReference type="Pfam" id="PF02669">
    <property type="entry name" value="KdpC"/>
    <property type="match status" value="1"/>
</dbReference>
<dbReference type="PIRSF" id="PIRSF001296">
    <property type="entry name" value="K_ATPase_KdpC"/>
    <property type="match status" value="1"/>
</dbReference>
<comment type="similarity">
    <text evidence="11">Belongs to the KdpC family.</text>
</comment>
<evidence type="ECO:0000256" key="4">
    <source>
        <dbReference type="ARBA" id="ARBA00022692"/>
    </source>
</evidence>
<dbReference type="HAMAP" id="MF_00276">
    <property type="entry name" value="KdpC"/>
    <property type="match status" value="1"/>
</dbReference>
<comment type="subunit">
    <text evidence="11">The system is composed of three essential subunits: KdpA, KdpB and KdpC.</text>
</comment>
<evidence type="ECO:0000256" key="2">
    <source>
        <dbReference type="ARBA" id="ARBA00022475"/>
    </source>
</evidence>
<keyword evidence="1 11" id="KW-0813">Transport</keyword>
<evidence type="ECO:0000313" key="13">
    <source>
        <dbReference type="Proteomes" id="UP001525021"/>
    </source>
</evidence>
<dbReference type="Proteomes" id="UP001525021">
    <property type="component" value="Unassembled WGS sequence"/>
</dbReference>
<evidence type="ECO:0000256" key="7">
    <source>
        <dbReference type="ARBA" id="ARBA00022958"/>
    </source>
</evidence>
<accession>A0ABT2DRA9</accession>
<keyword evidence="6 11" id="KW-0067">ATP-binding</keyword>
<comment type="subcellular location">
    <subcellularLocation>
        <location evidence="11">Cell membrane</location>
        <topology evidence="11">Single-pass membrane protein</topology>
    </subcellularLocation>
</comment>
<evidence type="ECO:0000256" key="5">
    <source>
        <dbReference type="ARBA" id="ARBA00022741"/>
    </source>
</evidence>
<evidence type="ECO:0000256" key="6">
    <source>
        <dbReference type="ARBA" id="ARBA00022840"/>
    </source>
</evidence>
<comment type="caution">
    <text evidence="12">The sequence shown here is derived from an EMBL/GenBank/DDBJ whole genome shotgun (WGS) entry which is preliminary data.</text>
</comment>
<dbReference type="EMBL" id="JANTOO010000014">
    <property type="protein sequence ID" value="MCS1397427.1"/>
    <property type="molecule type" value="Genomic_DNA"/>
</dbReference>
<evidence type="ECO:0000256" key="1">
    <source>
        <dbReference type="ARBA" id="ARBA00022448"/>
    </source>
</evidence>
<evidence type="ECO:0000256" key="9">
    <source>
        <dbReference type="ARBA" id="ARBA00023065"/>
    </source>
</evidence>
<protein>
    <recommendedName>
        <fullName evidence="11">Potassium-transporting ATPase KdpC subunit</fullName>
    </recommendedName>
    <alternativeName>
        <fullName evidence="11">ATP phosphohydrolase [potassium-transporting] C chain</fullName>
    </alternativeName>
    <alternativeName>
        <fullName evidence="11">Potassium-binding and translocating subunit C</fullName>
    </alternativeName>
    <alternativeName>
        <fullName evidence="11">Potassium-translocating ATPase C chain</fullName>
    </alternativeName>
</protein>
<dbReference type="PANTHER" id="PTHR30042">
    <property type="entry name" value="POTASSIUM-TRANSPORTING ATPASE C CHAIN"/>
    <property type="match status" value="1"/>
</dbReference>
<comment type="function">
    <text evidence="11">Part of the high-affinity ATP-driven potassium transport (or Kdp) system, which catalyzes the hydrolysis of ATP coupled with the electrogenic transport of potassium into the cytoplasm. This subunit acts as a catalytic chaperone that increases the ATP-binding affinity of the ATP-hydrolyzing subunit KdpB by the formation of a transient KdpB/KdpC/ATP ternary complex.</text>
</comment>
<evidence type="ECO:0000256" key="3">
    <source>
        <dbReference type="ARBA" id="ARBA00022538"/>
    </source>
</evidence>
<organism evidence="12 13">
    <name type="scientific">Lysinibacillus pinottii</name>
    <dbReference type="NCBI Taxonomy" id="2973932"/>
    <lineage>
        <taxon>Bacteria</taxon>
        <taxon>Bacillati</taxon>
        <taxon>Bacillota</taxon>
        <taxon>Bacilli</taxon>
        <taxon>Bacillales</taxon>
        <taxon>Bacillaceae</taxon>
        <taxon>Lysinibacillus</taxon>
    </lineage>
</organism>
<evidence type="ECO:0000256" key="11">
    <source>
        <dbReference type="HAMAP-Rule" id="MF_00276"/>
    </source>
</evidence>
<keyword evidence="10 11" id="KW-0472">Membrane</keyword>
<keyword evidence="2 11" id="KW-1003">Cell membrane</keyword>